<dbReference type="Gene3D" id="1.10.260.40">
    <property type="entry name" value="lambda repressor-like DNA-binding domains"/>
    <property type="match status" value="1"/>
</dbReference>
<keyword evidence="3" id="KW-1185">Reference proteome</keyword>
<dbReference type="InterPro" id="IPR010982">
    <property type="entry name" value="Lambda_DNA-bd_dom_sf"/>
</dbReference>
<dbReference type="Pfam" id="PF01381">
    <property type="entry name" value="HTH_3"/>
    <property type="match status" value="1"/>
</dbReference>
<sequence length="174" mass="20064">MTFDTRITKVIEYSGLTASDFADEIEVQRSNISHITSGRNKPSLDFIKKIKNKFPELSWDWLINGEGDMLEKQEKAYEKTTPKKEITTTPPLDLFSFANQDINENLNLEKHKISNNAPESPIQVEPTEKKNITHSQPLAYKETLYTCQNTDNKKVKIKRIVIFFEDGTFESFEG</sequence>
<feature type="domain" description="HTH cro/C1-type" evidence="1">
    <location>
        <begin position="15"/>
        <end position="62"/>
    </location>
</feature>
<evidence type="ECO:0000259" key="1">
    <source>
        <dbReference type="PROSITE" id="PS50943"/>
    </source>
</evidence>
<organism evidence="2 3">
    <name type="scientific">Riemerella columbipharyngis</name>
    <dbReference type="NCBI Taxonomy" id="1071918"/>
    <lineage>
        <taxon>Bacteria</taxon>
        <taxon>Pseudomonadati</taxon>
        <taxon>Bacteroidota</taxon>
        <taxon>Flavobacteriia</taxon>
        <taxon>Flavobacteriales</taxon>
        <taxon>Weeksellaceae</taxon>
        <taxon>Riemerella</taxon>
    </lineage>
</organism>
<protein>
    <submittedName>
        <fullName evidence="2">DNA-binding transcriptional regulator, XRE-family HTH domain</fullName>
    </submittedName>
</protein>
<dbReference type="EMBL" id="FNAS01000002">
    <property type="protein sequence ID" value="SDE02426.1"/>
    <property type="molecule type" value="Genomic_DNA"/>
</dbReference>
<name>A0A1G6ZLJ0_9FLAO</name>
<dbReference type="SUPFAM" id="SSF47413">
    <property type="entry name" value="lambda repressor-like DNA-binding domains"/>
    <property type="match status" value="1"/>
</dbReference>
<accession>A0A1G6ZLJ0</accession>
<dbReference type="RefSeq" id="WP_092735818.1">
    <property type="nucleotide sequence ID" value="NZ_FNAS01000002.1"/>
</dbReference>
<dbReference type="InterPro" id="IPR001387">
    <property type="entry name" value="Cro/C1-type_HTH"/>
</dbReference>
<reference evidence="2 3" key="1">
    <citation type="submission" date="2016-10" db="EMBL/GenBank/DDBJ databases">
        <authorList>
            <person name="de Groot N.N."/>
        </authorList>
    </citation>
    <scope>NUCLEOTIDE SEQUENCE [LARGE SCALE GENOMIC DNA]</scope>
    <source>
        <strain evidence="2 3">DSM 24015</strain>
    </source>
</reference>
<dbReference type="PROSITE" id="PS50943">
    <property type="entry name" value="HTH_CROC1"/>
    <property type="match status" value="1"/>
</dbReference>
<evidence type="ECO:0000313" key="3">
    <source>
        <dbReference type="Proteomes" id="UP000198517"/>
    </source>
</evidence>
<keyword evidence="2" id="KW-0238">DNA-binding</keyword>
<dbReference type="AlphaFoldDB" id="A0A1G6ZLJ0"/>
<dbReference type="GO" id="GO:0003677">
    <property type="term" value="F:DNA binding"/>
    <property type="evidence" value="ECO:0007669"/>
    <property type="project" value="UniProtKB-KW"/>
</dbReference>
<dbReference type="OrthoDB" id="1034290at2"/>
<gene>
    <name evidence="2" type="ORF">SAMN05421544_10297</name>
</gene>
<dbReference type="CDD" id="cd00093">
    <property type="entry name" value="HTH_XRE"/>
    <property type="match status" value="1"/>
</dbReference>
<proteinExistence type="predicted"/>
<evidence type="ECO:0000313" key="2">
    <source>
        <dbReference type="EMBL" id="SDE02426.1"/>
    </source>
</evidence>
<dbReference type="Proteomes" id="UP000198517">
    <property type="component" value="Unassembled WGS sequence"/>
</dbReference>
<dbReference type="STRING" id="1071918.SAMN05421544_10297"/>